<evidence type="ECO:0000313" key="1">
    <source>
        <dbReference type="EMBL" id="CRG98567.1"/>
    </source>
</evidence>
<evidence type="ECO:0000313" key="2">
    <source>
        <dbReference type="Proteomes" id="UP000220158"/>
    </source>
</evidence>
<organism evidence="1 2">
    <name type="scientific">Plasmodium relictum</name>
    <dbReference type="NCBI Taxonomy" id="85471"/>
    <lineage>
        <taxon>Eukaryota</taxon>
        <taxon>Sar</taxon>
        <taxon>Alveolata</taxon>
        <taxon>Apicomplexa</taxon>
        <taxon>Aconoidasida</taxon>
        <taxon>Haemosporida</taxon>
        <taxon>Plasmodiidae</taxon>
        <taxon>Plasmodium</taxon>
        <taxon>Plasmodium (Haemamoeba)</taxon>
    </lineage>
</organism>
<accession>A0A1J1H0S6</accession>
<reference evidence="1 2" key="1">
    <citation type="submission" date="2015-04" db="EMBL/GenBank/DDBJ databases">
        <authorList>
            <consortium name="Pathogen Informatics"/>
        </authorList>
    </citation>
    <scope>NUCLEOTIDE SEQUENCE [LARGE SCALE GENOMIC DNA]</scope>
    <source>
        <strain evidence="1 2">SGS1</strain>
    </source>
</reference>
<dbReference type="GeneID" id="39734660"/>
<gene>
    <name evidence="1" type="ORF">PRELSG_0305200</name>
</gene>
<dbReference type="VEuPathDB" id="PlasmoDB:PRELSG_0305200"/>
<dbReference type="KEGG" id="prel:PRELSG_0305200"/>
<dbReference type="RefSeq" id="XP_028531577.1">
    <property type="nucleotide sequence ID" value="XM_028680041.1"/>
</dbReference>
<protein>
    <submittedName>
        <fullName evidence="1">Uncharacterized protein</fullName>
    </submittedName>
</protein>
<sequence length="169" mass="20536">MKEHENLERLKQKLNAFFIIFRKDEENEIKKYFKRNYLINIIKNCKTSPQSTDITTNKPSILMINKLNNNTMKSFNIFNKFKGKDTVEKRKDFINKNMLKNKQMMYNYNHFFSQTYIYSKYFQNILNKNVLTNITDNDKGIDELENEYVIVHKVYTIIQEDNSTFIYIY</sequence>
<name>A0A1J1H0S6_PLARL</name>
<dbReference type="OrthoDB" id="373777at2759"/>
<keyword evidence="2" id="KW-1185">Reference proteome</keyword>
<proteinExistence type="predicted"/>
<dbReference type="AlphaFoldDB" id="A0A1J1H0S6"/>
<dbReference type="EMBL" id="LN835298">
    <property type="protein sequence ID" value="CRG98567.1"/>
    <property type="molecule type" value="Genomic_DNA"/>
</dbReference>
<dbReference type="Proteomes" id="UP000220158">
    <property type="component" value="Chromosome 3"/>
</dbReference>